<dbReference type="KEGG" id="caqu:CAQU_01370"/>
<keyword evidence="7 9" id="KW-0560">Oxidoreductase</keyword>
<comment type="similarity">
    <text evidence="2 9 11">Belongs to the pyrroline-5-carboxylate reductase family.</text>
</comment>
<evidence type="ECO:0000256" key="7">
    <source>
        <dbReference type="ARBA" id="ARBA00023002"/>
    </source>
</evidence>
<accession>A0A1L7CDL1</accession>
<evidence type="ECO:0000259" key="12">
    <source>
        <dbReference type="Pfam" id="PF03807"/>
    </source>
</evidence>
<dbReference type="Pfam" id="PF14748">
    <property type="entry name" value="P5CR_dimer"/>
    <property type="match status" value="1"/>
</dbReference>
<name>A0A1L7CDL1_9CORY</name>
<dbReference type="NCBIfam" id="TIGR00112">
    <property type="entry name" value="proC"/>
    <property type="match status" value="1"/>
</dbReference>
<feature type="domain" description="Pyrroline-5-carboxylate reductase catalytic N-terminal" evidence="12">
    <location>
        <begin position="3"/>
        <end position="100"/>
    </location>
</feature>
<dbReference type="FunFam" id="1.10.3730.10:FF:000001">
    <property type="entry name" value="Pyrroline-5-carboxylate reductase"/>
    <property type="match status" value="1"/>
</dbReference>
<dbReference type="FunFam" id="3.40.50.720:FF:000190">
    <property type="entry name" value="Pyrroline-5-carboxylate reductase"/>
    <property type="match status" value="1"/>
</dbReference>
<dbReference type="InterPro" id="IPR053790">
    <property type="entry name" value="P5CR-like_CS"/>
</dbReference>
<evidence type="ECO:0000313" key="15">
    <source>
        <dbReference type="Proteomes" id="UP000185478"/>
    </source>
</evidence>
<dbReference type="GO" id="GO:0004735">
    <property type="term" value="F:pyrroline-5-carboxylate reductase activity"/>
    <property type="evidence" value="ECO:0007669"/>
    <property type="project" value="UniProtKB-UniRule"/>
</dbReference>
<dbReference type="InterPro" id="IPR028939">
    <property type="entry name" value="P5C_Rdtase_cat_N"/>
</dbReference>
<evidence type="ECO:0000256" key="6">
    <source>
        <dbReference type="ARBA" id="ARBA00022857"/>
    </source>
</evidence>
<dbReference type="GO" id="GO:0055129">
    <property type="term" value="P:L-proline biosynthetic process"/>
    <property type="evidence" value="ECO:0007669"/>
    <property type="project" value="UniProtKB-UniRule"/>
</dbReference>
<dbReference type="Pfam" id="PF03807">
    <property type="entry name" value="F420_oxidored"/>
    <property type="match status" value="1"/>
</dbReference>
<proteinExistence type="inferred from homology"/>
<evidence type="ECO:0000256" key="5">
    <source>
        <dbReference type="ARBA" id="ARBA00022650"/>
    </source>
</evidence>
<dbReference type="PANTHER" id="PTHR11645:SF0">
    <property type="entry name" value="PYRROLINE-5-CARBOXYLATE REDUCTASE 3"/>
    <property type="match status" value="1"/>
</dbReference>
<keyword evidence="6 9" id="KW-0521">NADP</keyword>
<comment type="catalytic activity">
    <reaction evidence="9">
        <text>L-proline + NAD(+) = (S)-1-pyrroline-5-carboxylate + NADH + 2 H(+)</text>
        <dbReference type="Rhea" id="RHEA:14105"/>
        <dbReference type="ChEBI" id="CHEBI:15378"/>
        <dbReference type="ChEBI" id="CHEBI:17388"/>
        <dbReference type="ChEBI" id="CHEBI:57540"/>
        <dbReference type="ChEBI" id="CHEBI:57945"/>
        <dbReference type="ChEBI" id="CHEBI:60039"/>
        <dbReference type="EC" id="1.5.1.2"/>
    </reaction>
</comment>
<dbReference type="GO" id="GO:0005737">
    <property type="term" value="C:cytoplasm"/>
    <property type="evidence" value="ECO:0007669"/>
    <property type="project" value="UniProtKB-SubCell"/>
</dbReference>
<dbReference type="InterPro" id="IPR029036">
    <property type="entry name" value="P5CR_dimer"/>
</dbReference>
<comment type="subcellular location">
    <subcellularLocation>
        <location evidence="1 9">Cytoplasm</location>
    </subcellularLocation>
</comment>
<keyword evidence="4 9" id="KW-0028">Amino-acid biosynthesis</keyword>
<reference evidence="14 15" key="1">
    <citation type="submission" date="2014-08" db="EMBL/GenBank/DDBJ databases">
        <title>Complete genome sequence of Corynebacterium aquilae S-613T(T) (=DSM 44791(T)), isolated from the choana of a healthy golden eagle.</title>
        <authorList>
            <person name="Ruckert C."/>
            <person name="Albersmeier A."/>
            <person name="Winkler A."/>
            <person name="Kalinowski J."/>
        </authorList>
    </citation>
    <scope>NUCLEOTIDE SEQUENCE [LARGE SCALE GENOMIC DNA]</scope>
    <source>
        <strain evidence="14 15">S-613</strain>
    </source>
</reference>
<dbReference type="OrthoDB" id="9805754at2"/>
<gene>
    <name evidence="9" type="primary">proC</name>
    <name evidence="14" type="ORF">CAQU_01370</name>
</gene>
<sequence length="272" mass="28618">MTTVAIIGGGKIGEALLAGLVAGGVHPHDIRVANRRAERGRELSNRYGVKVFTDSAEAVWHADVVFLCVKPHHIVGVLEDIRDTIDSNDQETSVVSLAAGITLRAMEEALSAGTPIARVMPNTPMLVRKGVCALTPGRHLGAEQEAQIIKLLQMVGVVVPVAEKHLDAVTAVAGSSPAYMYLVVEAMIDSGIALGLDYATSRQLVEGSLAGAMAMLQETGQSPAELRANVSSPAGTTIAALRSLEESGVRGAFFRATDACAKRSREIGQQMQ</sequence>
<dbReference type="PANTHER" id="PTHR11645">
    <property type="entry name" value="PYRROLINE-5-CARBOXYLATE REDUCTASE"/>
    <property type="match status" value="1"/>
</dbReference>
<evidence type="ECO:0000256" key="4">
    <source>
        <dbReference type="ARBA" id="ARBA00022605"/>
    </source>
</evidence>
<evidence type="ECO:0000256" key="8">
    <source>
        <dbReference type="ARBA" id="ARBA00058118"/>
    </source>
</evidence>
<evidence type="ECO:0000256" key="10">
    <source>
        <dbReference type="NCBIfam" id="TIGR00112"/>
    </source>
</evidence>
<evidence type="ECO:0000313" key="14">
    <source>
        <dbReference type="EMBL" id="APT83942.1"/>
    </source>
</evidence>
<keyword evidence="3 9" id="KW-0963">Cytoplasm</keyword>
<dbReference type="Gene3D" id="1.10.3730.10">
    <property type="entry name" value="ProC C-terminal domain-like"/>
    <property type="match status" value="1"/>
</dbReference>
<comment type="function">
    <text evidence="8 9">Catalyzes the reduction of 1-pyrroline-5-carboxylate (PCA) to L-proline.</text>
</comment>
<organism evidence="14 15">
    <name type="scientific">Corynebacterium aquilae DSM 44791</name>
    <dbReference type="NCBI Taxonomy" id="1431546"/>
    <lineage>
        <taxon>Bacteria</taxon>
        <taxon>Bacillati</taxon>
        <taxon>Actinomycetota</taxon>
        <taxon>Actinomycetes</taxon>
        <taxon>Mycobacteriales</taxon>
        <taxon>Corynebacteriaceae</taxon>
        <taxon>Corynebacterium</taxon>
    </lineage>
</organism>
<dbReference type="Gene3D" id="3.40.50.720">
    <property type="entry name" value="NAD(P)-binding Rossmann-like Domain"/>
    <property type="match status" value="1"/>
</dbReference>
<evidence type="ECO:0000256" key="11">
    <source>
        <dbReference type="RuleBase" id="RU003903"/>
    </source>
</evidence>
<dbReference type="HAMAP" id="MF_01925">
    <property type="entry name" value="P5C_reductase"/>
    <property type="match status" value="1"/>
</dbReference>
<dbReference type="SUPFAM" id="SSF51735">
    <property type="entry name" value="NAD(P)-binding Rossmann-fold domains"/>
    <property type="match status" value="1"/>
</dbReference>
<dbReference type="EC" id="1.5.1.2" evidence="9 10"/>
<dbReference type="Proteomes" id="UP000185478">
    <property type="component" value="Chromosome"/>
</dbReference>
<evidence type="ECO:0000256" key="9">
    <source>
        <dbReference type="HAMAP-Rule" id="MF_01925"/>
    </source>
</evidence>
<dbReference type="PIRSF" id="PIRSF000193">
    <property type="entry name" value="Pyrrol-5-carb_rd"/>
    <property type="match status" value="1"/>
</dbReference>
<dbReference type="RefSeq" id="WP_075724564.1">
    <property type="nucleotide sequence ID" value="NZ_CP009245.1"/>
</dbReference>
<keyword evidence="5 9" id="KW-0641">Proline biosynthesis</keyword>
<dbReference type="InterPro" id="IPR036291">
    <property type="entry name" value="NAD(P)-bd_dom_sf"/>
</dbReference>
<comment type="pathway">
    <text evidence="9 11">Amino-acid biosynthesis; L-proline biosynthesis; L-proline from L-glutamate 5-semialdehyde: step 1/1.</text>
</comment>
<dbReference type="InterPro" id="IPR000304">
    <property type="entry name" value="Pyrroline-COOH_reductase"/>
</dbReference>
<keyword evidence="15" id="KW-1185">Reference proteome</keyword>
<feature type="domain" description="Pyrroline-5-carboxylate reductase dimerisation" evidence="13">
    <location>
        <begin position="163"/>
        <end position="266"/>
    </location>
</feature>
<evidence type="ECO:0000259" key="13">
    <source>
        <dbReference type="Pfam" id="PF14748"/>
    </source>
</evidence>
<evidence type="ECO:0000256" key="1">
    <source>
        <dbReference type="ARBA" id="ARBA00004496"/>
    </source>
</evidence>
<dbReference type="PROSITE" id="PS00521">
    <property type="entry name" value="P5CR"/>
    <property type="match status" value="1"/>
</dbReference>
<protein>
    <recommendedName>
        <fullName evidence="9 10">Pyrroline-5-carboxylate reductase</fullName>
        <shortName evidence="9">P5C reductase</shortName>
        <shortName evidence="9">P5CR</shortName>
        <ecNumber evidence="9 10">1.5.1.2</ecNumber>
    </recommendedName>
    <alternativeName>
        <fullName evidence="9">PCA reductase</fullName>
    </alternativeName>
</protein>
<dbReference type="EMBL" id="CP009245">
    <property type="protein sequence ID" value="APT83942.1"/>
    <property type="molecule type" value="Genomic_DNA"/>
</dbReference>
<dbReference type="InterPro" id="IPR008927">
    <property type="entry name" value="6-PGluconate_DH-like_C_sf"/>
</dbReference>
<dbReference type="AlphaFoldDB" id="A0A1L7CDL1"/>
<dbReference type="SUPFAM" id="SSF48179">
    <property type="entry name" value="6-phosphogluconate dehydrogenase C-terminal domain-like"/>
    <property type="match status" value="1"/>
</dbReference>
<evidence type="ECO:0000256" key="3">
    <source>
        <dbReference type="ARBA" id="ARBA00022490"/>
    </source>
</evidence>
<dbReference type="STRING" id="1431546.CAQU_01370"/>
<comment type="catalytic activity">
    <reaction evidence="9 11">
        <text>L-proline + NADP(+) = (S)-1-pyrroline-5-carboxylate + NADPH + 2 H(+)</text>
        <dbReference type="Rhea" id="RHEA:14109"/>
        <dbReference type="ChEBI" id="CHEBI:15378"/>
        <dbReference type="ChEBI" id="CHEBI:17388"/>
        <dbReference type="ChEBI" id="CHEBI:57783"/>
        <dbReference type="ChEBI" id="CHEBI:58349"/>
        <dbReference type="ChEBI" id="CHEBI:60039"/>
        <dbReference type="EC" id="1.5.1.2"/>
    </reaction>
</comment>
<evidence type="ECO:0000256" key="2">
    <source>
        <dbReference type="ARBA" id="ARBA00005525"/>
    </source>
</evidence>
<dbReference type="UniPathway" id="UPA00098">
    <property type="reaction ID" value="UER00361"/>
</dbReference>